<evidence type="ECO:0000313" key="2">
    <source>
        <dbReference type="Proteomes" id="UP000056109"/>
    </source>
</evidence>
<dbReference type="Proteomes" id="UP000056109">
    <property type="component" value="Chromosome I"/>
</dbReference>
<protein>
    <submittedName>
        <fullName evidence="1">Uncharacterized protein</fullName>
    </submittedName>
</protein>
<proteinExistence type="predicted"/>
<sequence>MGKENHMTHSTTYSAQWHLAHSQPSVLLDYFNPTRGFIPQINLLFSRFKAVQTLCEAGDGEETLIRLRNELAFHLVKMSRWWGFDFCPRGLTGVRNPLFLTFVKAHIARVIDDECFFDLFTMQRQMHSGDTGHILILGKDQFSSSARTILYGVDGGKGFRFANKVQNSDPEWHRYSYPDFASAWLAAWSTHCSGTNVCKNLREHLAAEREHACARTWHQRYFHHQDARNAIKNHGEAQAQLSICQSPFGRAEFETIVNSLAYDIVKAAFDRSLTIADLIEENGDADGTLRTANGIKQQARQHVANNVDPCHRPDMEHLLDRTLSYIPRRCA</sequence>
<dbReference type="KEGG" id="asz:ASN_3402"/>
<organism evidence="1 2">
    <name type="scientific">Acetobacter senegalensis</name>
    <dbReference type="NCBI Taxonomy" id="446692"/>
    <lineage>
        <taxon>Bacteria</taxon>
        <taxon>Pseudomonadati</taxon>
        <taxon>Pseudomonadota</taxon>
        <taxon>Alphaproteobacteria</taxon>
        <taxon>Acetobacterales</taxon>
        <taxon>Acetobacteraceae</taxon>
        <taxon>Acetobacter</taxon>
    </lineage>
</organism>
<dbReference type="AlphaFoldDB" id="A0A0U5EY22"/>
<dbReference type="PATRIC" id="fig|446692.3.peg.3603"/>
<dbReference type="EMBL" id="LN606600">
    <property type="protein sequence ID" value="CEF42635.1"/>
    <property type="molecule type" value="Genomic_DNA"/>
</dbReference>
<accession>A0A0U5EY22</accession>
<name>A0A0U5EY22_9PROT</name>
<evidence type="ECO:0000313" key="1">
    <source>
        <dbReference type="EMBL" id="CEF42635.1"/>
    </source>
</evidence>
<reference evidence="2" key="1">
    <citation type="submission" date="2014-09" db="EMBL/GenBank/DDBJ databases">
        <authorList>
            <person name="Illeghems K.G."/>
        </authorList>
    </citation>
    <scope>NUCLEOTIDE SEQUENCE [LARGE SCALE GENOMIC DNA]</scope>
    <source>
        <strain evidence="2">108B</strain>
    </source>
</reference>
<keyword evidence="2" id="KW-1185">Reference proteome</keyword>
<gene>
    <name evidence="1" type="ORF">ASN_3402</name>
</gene>